<feature type="domain" description="Photolyase/cryptochrome alpha/beta" evidence="8">
    <location>
        <begin position="4"/>
        <end position="172"/>
    </location>
</feature>
<dbReference type="GO" id="GO:0000719">
    <property type="term" value="P:photoreactive repair"/>
    <property type="evidence" value="ECO:0007669"/>
    <property type="project" value="TreeGrafter"/>
</dbReference>
<dbReference type="GO" id="GO:0071949">
    <property type="term" value="F:FAD binding"/>
    <property type="evidence" value="ECO:0007669"/>
    <property type="project" value="TreeGrafter"/>
</dbReference>
<dbReference type="InterPro" id="IPR006050">
    <property type="entry name" value="DNA_photolyase_N"/>
</dbReference>
<name>A0A316VBE7_9BASI</name>
<dbReference type="PANTHER" id="PTHR11455:SF22">
    <property type="entry name" value="CRYPTOCHROME DASH"/>
    <property type="match status" value="1"/>
</dbReference>
<dbReference type="PRINTS" id="PR00147">
    <property type="entry name" value="DNAPHOTLYASE"/>
</dbReference>
<feature type="binding site" evidence="5">
    <location>
        <position position="296"/>
    </location>
    <ligand>
        <name>FAD</name>
        <dbReference type="ChEBI" id="CHEBI:57692"/>
    </ligand>
</feature>
<evidence type="ECO:0000256" key="5">
    <source>
        <dbReference type="PIRSR" id="PIRSR602081-1"/>
    </source>
</evidence>
<dbReference type="RefSeq" id="XP_025355269.1">
    <property type="nucleotide sequence ID" value="XM_025501692.1"/>
</dbReference>
<feature type="binding site" evidence="5">
    <location>
        <begin position="309"/>
        <end position="313"/>
    </location>
    <ligand>
        <name>FAD</name>
        <dbReference type="ChEBI" id="CHEBI:57692"/>
    </ligand>
</feature>
<comment type="cofactor">
    <cofactor evidence="6">
        <name>(6R)-5,10-methylene-5,6,7,8-tetrahydrofolate</name>
        <dbReference type="ChEBI" id="CHEBI:15636"/>
    </cofactor>
    <text evidence="6">Binds 1 5,10-methenyltetrahydrofolate (MTHF) per subunit.</text>
</comment>
<protein>
    <recommendedName>
        <fullName evidence="6">Cryptochrome DASH</fullName>
    </recommendedName>
</protein>
<dbReference type="InterPro" id="IPR014729">
    <property type="entry name" value="Rossmann-like_a/b/a_fold"/>
</dbReference>
<dbReference type="PANTHER" id="PTHR11455">
    <property type="entry name" value="CRYPTOCHROME"/>
    <property type="match status" value="1"/>
</dbReference>
<comment type="similarity">
    <text evidence="1 6">Belongs to the DNA photolyase class-1 family.</text>
</comment>
<evidence type="ECO:0000313" key="10">
    <source>
        <dbReference type="Proteomes" id="UP000245771"/>
    </source>
</evidence>
<feature type="region of interest" description="Disordered" evidence="7">
    <location>
        <begin position="520"/>
        <end position="587"/>
    </location>
</feature>
<accession>A0A316VBE7</accession>
<dbReference type="InterPro" id="IPR005101">
    <property type="entry name" value="Cryptochr/Photolyase_FAD-bd"/>
</dbReference>
<dbReference type="Gene3D" id="3.40.50.620">
    <property type="entry name" value="HUPs"/>
    <property type="match status" value="1"/>
</dbReference>
<dbReference type="GeneID" id="37023473"/>
<proteinExistence type="inferred from homology"/>
<evidence type="ECO:0000313" key="9">
    <source>
        <dbReference type="EMBL" id="PWN34967.1"/>
    </source>
</evidence>
<evidence type="ECO:0000256" key="3">
    <source>
        <dbReference type="ARBA" id="ARBA00022827"/>
    </source>
</evidence>
<comment type="cofactor">
    <cofactor evidence="5 6">
        <name>FAD</name>
        <dbReference type="ChEBI" id="CHEBI:57692"/>
    </cofactor>
    <text evidence="5 6">Binds 1 FAD per subunit.</text>
</comment>
<evidence type="ECO:0000256" key="4">
    <source>
        <dbReference type="ARBA" id="ARBA00022991"/>
    </source>
</evidence>
<keyword evidence="3 5" id="KW-0274">FAD</keyword>
<dbReference type="InterPro" id="IPR002081">
    <property type="entry name" value="Cryptochrome/DNA_photolyase_1"/>
</dbReference>
<evidence type="ECO:0000256" key="1">
    <source>
        <dbReference type="ARBA" id="ARBA00005862"/>
    </source>
</evidence>
<dbReference type="InterPro" id="IPR036155">
    <property type="entry name" value="Crypto/Photolyase_N_sf"/>
</dbReference>
<gene>
    <name evidence="9" type="ORF">FA14DRAFT_188995</name>
</gene>
<organism evidence="9 10">
    <name type="scientific">Meira miltonrushii</name>
    <dbReference type="NCBI Taxonomy" id="1280837"/>
    <lineage>
        <taxon>Eukaryota</taxon>
        <taxon>Fungi</taxon>
        <taxon>Dikarya</taxon>
        <taxon>Basidiomycota</taxon>
        <taxon>Ustilaginomycotina</taxon>
        <taxon>Exobasidiomycetes</taxon>
        <taxon>Exobasidiales</taxon>
        <taxon>Brachybasidiaceae</taxon>
        <taxon>Meira</taxon>
    </lineage>
</organism>
<dbReference type="NCBIfam" id="TIGR02765">
    <property type="entry name" value="crypto_DASH"/>
    <property type="match status" value="1"/>
</dbReference>
<evidence type="ECO:0000256" key="2">
    <source>
        <dbReference type="ARBA" id="ARBA00022630"/>
    </source>
</evidence>
<dbReference type="Gene3D" id="1.10.579.10">
    <property type="entry name" value="DNA Cyclobutane Dipyrimidine Photolyase, subunit A, domain 3"/>
    <property type="match status" value="1"/>
</dbReference>
<dbReference type="Pfam" id="PF00875">
    <property type="entry name" value="DNA_photolyase"/>
    <property type="match status" value="1"/>
</dbReference>
<dbReference type="Gene3D" id="1.25.40.80">
    <property type="match status" value="1"/>
</dbReference>
<feature type="binding site" evidence="5">
    <location>
        <begin position="463"/>
        <end position="465"/>
    </location>
    <ligand>
        <name>FAD</name>
        <dbReference type="ChEBI" id="CHEBI:57692"/>
    </ligand>
</feature>
<evidence type="ECO:0000256" key="6">
    <source>
        <dbReference type="RuleBase" id="RU367151"/>
    </source>
</evidence>
<dbReference type="GO" id="GO:0003904">
    <property type="term" value="F:deoxyribodipyrimidine photo-lyase activity"/>
    <property type="evidence" value="ECO:0007669"/>
    <property type="project" value="TreeGrafter"/>
</dbReference>
<dbReference type="Pfam" id="PF03441">
    <property type="entry name" value="FAD_binding_7"/>
    <property type="match status" value="1"/>
</dbReference>
<dbReference type="Proteomes" id="UP000245771">
    <property type="component" value="Unassembled WGS sequence"/>
</dbReference>
<dbReference type="EMBL" id="KZ819603">
    <property type="protein sequence ID" value="PWN34967.1"/>
    <property type="molecule type" value="Genomic_DNA"/>
</dbReference>
<dbReference type="STRING" id="1280837.A0A316VBE7"/>
<dbReference type="SUPFAM" id="SSF48173">
    <property type="entry name" value="Cryptochrome/photolyase FAD-binding domain"/>
    <property type="match status" value="1"/>
</dbReference>
<keyword evidence="2 5" id="KW-0285">Flavoprotein</keyword>
<evidence type="ECO:0000256" key="7">
    <source>
        <dbReference type="SAM" id="MobiDB-lite"/>
    </source>
</evidence>
<dbReference type="AlphaFoldDB" id="A0A316VBE7"/>
<reference evidence="9 10" key="1">
    <citation type="journal article" date="2018" name="Mol. Biol. Evol.">
        <title>Broad Genomic Sampling Reveals a Smut Pathogenic Ancestry of the Fungal Clade Ustilaginomycotina.</title>
        <authorList>
            <person name="Kijpornyongpan T."/>
            <person name="Mondo S.J."/>
            <person name="Barry K."/>
            <person name="Sandor L."/>
            <person name="Lee J."/>
            <person name="Lipzen A."/>
            <person name="Pangilinan J."/>
            <person name="LaButti K."/>
            <person name="Hainaut M."/>
            <person name="Henrissat B."/>
            <person name="Grigoriev I.V."/>
            <person name="Spatafora J.W."/>
            <person name="Aime M.C."/>
        </authorList>
    </citation>
    <scope>NUCLEOTIDE SEQUENCE [LARGE SCALE GENOMIC DNA]</scope>
    <source>
        <strain evidence="9 10">MCA 3882</strain>
    </source>
</reference>
<dbReference type="OrthoDB" id="435881at2759"/>
<sequence>MTRNILIAFLRNDLRLTDHPIFSQFASSSSQRGLENVTHILPVYVFDQQYIEVGGLNGIKKGKGPGGDQHGARTRVAGFWRTGKPRVQFMTRSVYDLQSRLQSIGSDLSIWSGHPHLILHKIVKALQKNGDNIHGVWYGEEPHTEEKATEKRIKKALAETQVPVRSFQHRSLILPKDLPFPLKDLPDVFTQFRKRVEAPDMYNDPLPAPEKLKPFPELPLIENEEGVYNVGKQAEQEVLQQLLSPLEKDPGPIKPVKDDVNADKISALPFKGGETEALKRLEHYFTGDANSHAANYKETRNGMLGVDYSSKFSAALAHGLLSPRTIAKRAEEVDKKSNSSGRGGGYWIIFELLWRDYFFFVSEKYGSQLYTLKGIEESFDSKAAQEKAKSWNAPDSFENEKDPFVRWATAETGVPLIDANMKELALTGFMSNRGRQNVASLLTKDLYYDWRLGAEWFESLLVDYDPSSNYGNWQYVAGVGNDPRASRQFNPIKQGKDYDREAKYLKTWLPALEQLSNNDAHHPWVSPSGSPDGYPAKPVCESPAWKGHYGNNANRRGGIRGGGGGRSKRGGRGGGGQSNGQRRNNGN</sequence>
<dbReference type="InterPro" id="IPR014133">
    <property type="entry name" value="Cry_DASH"/>
</dbReference>
<dbReference type="GO" id="GO:0003684">
    <property type="term" value="F:damaged DNA binding"/>
    <property type="evidence" value="ECO:0007669"/>
    <property type="project" value="TreeGrafter"/>
</dbReference>
<keyword evidence="4 6" id="KW-0157">Chromophore</keyword>
<dbReference type="PROSITE" id="PS51645">
    <property type="entry name" value="PHR_CRY_ALPHA_BETA"/>
    <property type="match status" value="1"/>
</dbReference>
<dbReference type="SUPFAM" id="SSF52425">
    <property type="entry name" value="Cryptochrome/photolyase, N-terminal domain"/>
    <property type="match status" value="1"/>
</dbReference>
<evidence type="ECO:0000259" key="8">
    <source>
        <dbReference type="PROSITE" id="PS51645"/>
    </source>
</evidence>
<dbReference type="InParanoid" id="A0A316VBE7"/>
<keyword evidence="10" id="KW-1185">Reference proteome</keyword>
<dbReference type="InterPro" id="IPR036134">
    <property type="entry name" value="Crypto/Photolyase_FAD-like_sf"/>
</dbReference>
<comment type="function">
    <text evidence="6">May have a photoreceptor function.</text>
</comment>